<evidence type="ECO:0000256" key="3">
    <source>
        <dbReference type="ARBA" id="ARBA00022989"/>
    </source>
</evidence>
<accession>A0A9P4I3V3</accession>
<evidence type="ECO:0000256" key="5">
    <source>
        <dbReference type="SAM" id="MobiDB-lite"/>
    </source>
</evidence>
<dbReference type="OrthoDB" id="4767430at2759"/>
<evidence type="ECO:0000256" key="1">
    <source>
        <dbReference type="ARBA" id="ARBA00004167"/>
    </source>
</evidence>
<dbReference type="GO" id="GO:0016020">
    <property type="term" value="C:membrane"/>
    <property type="evidence" value="ECO:0007669"/>
    <property type="project" value="UniProtKB-SubCell"/>
</dbReference>
<feature type="region of interest" description="Disordered" evidence="5">
    <location>
        <begin position="233"/>
        <end position="298"/>
    </location>
</feature>
<evidence type="ECO:0000256" key="2">
    <source>
        <dbReference type="ARBA" id="ARBA00022692"/>
    </source>
</evidence>
<dbReference type="PANTHER" id="PTHR15549">
    <property type="entry name" value="PAIRED IMMUNOGLOBULIN-LIKE TYPE 2 RECEPTOR"/>
    <property type="match status" value="1"/>
</dbReference>
<feature type="compositionally biased region" description="Low complexity" evidence="5">
    <location>
        <begin position="143"/>
        <end position="158"/>
    </location>
</feature>
<feature type="region of interest" description="Disordered" evidence="5">
    <location>
        <begin position="129"/>
        <end position="181"/>
    </location>
</feature>
<keyword evidence="2 6" id="KW-0812">Transmembrane</keyword>
<proteinExistence type="predicted"/>
<gene>
    <name evidence="7" type="ORF">NA57DRAFT_62216</name>
</gene>
<evidence type="ECO:0000256" key="4">
    <source>
        <dbReference type="ARBA" id="ARBA00023136"/>
    </source>
</evidence>
<feature type="compositionally biased region" description="Low complexity" evidence="5">
    <location>
        <begin position="165"/>
        <end position="181"/>
    </location>
</feature>
<sequence>MPDTSPTTTTKDAQTWVFPPGGAATVPVPSSGSSGFTATSNFGPVSLHDSIILEWSPATKPEIDMQCASFAQFSTYEVILKNETATPPYTFRFDDKVNQANSSDSVYCHFFFEPSSLGNTVTFQFQNEPRAEKPTTFSGGPLTTSTSSAKSSTPTSTTQNSATLTSPPRQSGSSSSLSTPTKAGIGAGVAALSMLFILTALGFYLLRRRKRKQIQSLDDNDRPLYQQIEVDPYAVHEKEATPDPVELEGSGLRHELPYADQPGELEAGNMSHELPGNPKGSERHDGDDRPDGADEPDH</sequence>
<evidence type="ECO:0000256" key="6">
    <source>
        <dbReference type="SAM" id="Phobius"/>
    </source>
</evidence>
<dbReference type="AlphaFoldDB" id="A0A9P4I3V3"/>
<feature type="compositionally biased region" description="Basic and acidic residues" evidence="5">
    <location>
        <begin position="280"/>
        <end position="292"/>
    </location>
</feature>
<reference evidence="7" key="1">
    <citation type="journal article" date="2020" name="Stud. Mycol.">
        <title>101 Dothideomycetes genomes: a test case for predicting lifestyles and emergence of pathogens.</title>
        <authorList>
            <person name="Haridas S."/>
            <person name="Albert R."/>
            <person name="Binder M."/>
            <person name="Bloem J."/>
            <person name="Labutti K."/>
            <person name="Salamov A."/>
            <person name="Andreopoulos B."/>
            <person name="Baker S."/>
            <person name="Barry K."/>
            <person name="Bills G."/>
            <person name="Bluhm B."/>
            <person name="Cannon C."/>
            <person name="Castanera R."/>
            <person name="Culley D."/>
            <person name="Daum C."/>
            <person name="Ezra D."/>
            <person name="Gonzalez J."/>
            <person name="Henrissat B."/>
            <person name="Kuo A."/>
            <person name="Liang C."/>
            <person name="Lipzen A."/>
            <person name="Lutzoni F."/>
            <person name="Magnuson J."/>
            <person name="Mondo S."/>
            <person name="Nolan M."/>
            <person name="Ohm R."/>
            <person name="Pangilinan J."/>
            <person name="Park H.-J."/>
            <person name="Ramirez L."/>
            <person name="Alfaro M."/>
            <person name="Sun H."/>
            <person name="Tritt A."/>
            <person name="Yoshinaga Y."/>
            <person name="Zwiers L.-H."/>
            <person name="Turgeon B."/>
            <person name="Goodwin S."/>
            <person name="Spatafora J."/>
            <person name="Crous P."/>
            <person name="Grigoriev I."/>
        </authorList>
    </citation>
    <scope>NUCLEOTIDE SEQUENCE</scope>
    <source>
        <strain evidence="7">CBS 133067</strain>
    </source>
</reference>
<dbReference type="GO" id="GO:0071944">
    <property type="term" value="C:cell periphery"/>
    <property type="evidence" value="ECO:0007669"/>
    <property type="project" value="UniProtKB-ARBA"/>
</dbReference>
<organism evidence="7 8">
    <name type="scientific">Rhizodiscina lignyota</name>
    <dbReference type="NCBI Taxonomy" id="1504668"/>
    <lineage>
        <taxon>Eukaryota</taxon>
        <taxon>Fungi</taxon>
        <taxon>Dikarya</taxon>
        <taxon>Ascomycota</taxon>
        <taxon>Pezizomycotina</taxon>
        <taxon>Dothideomycetes</taxon>
        <taxon>Pleosporomycetidae</taxon>
        <taxon>Aulographales</taxon>
        <taxon>Rhizodiscinaceae</taxon>
        <taxon>Rhizodiscina</taxon>
    </lineage>
</organism>
<dbReference type="Proteomes" id="UP000799772">
    <property type="component" value="Unassembled WGS sequence"/>
</dbReference>
<evidence type="ECO:0000313" key="8">
    <source>
        <dbReference type="Proteomes" id="UP000799772"/>
    </source>
</evidence>
<comment type="subcellular location">
    <subcellularLocation>
        <location evidence="1">Membrane</location>
        <topology evidence="1">Single-pass membrane protein</topology>
    </subcellularLocation>
</comment>
<feature type="transmembrane region" description="Helical" evidence="6">
    <location>
        <begin position="183"/>
        <end position="206"/>
    </location>
</feature>
<keyword evidence="4 6" id="KW-0472">Membrane</keyword>
<comment type="caution">
    <text evidence="7">The sequence shown here is derived from an EMBL/GenBank/DDBJ whole genome shotgun (WGS) entry which is preliminary data.</text>
</comment>
<dbReference type="PANTHER" id="PTHR15549:SF6">
    <property type="entry name" value="MID2 DOMAIN-CONTAINING PROTEIN"/>
    <property type="match status" value="1"/>
</dbReference>
<protein>
    <submittedName>
        <fullName evidence="7">Uncharacterized protein</fullName>
    </submittedName>
</protein>
<dbReference type="InterPro" id="IPR051694">
    <property type="entry name" value="Immunoregulatory_rcpt-like"/>
</dbReference>
<evidence type="ECO:0000313" key="7">
    <source>
        <dbReference type="EMBL" id="KAF2092692.1"/>
    </source>
</evidence>
<name>A0A9P4I3V3_9PEZI</name>
<keyword evidence="3 6" id="KW-1133">Transmembrane helix</keyword>
<keyword evidence="8" id="KW-1185">Reference proteome</keyword>
<dbReference type="EMBL" id="ML978143">
    <property type="protein sequence ID" value="KAF2092692.1"/>
    <property type="molecule type" value="Genomic_DNA"/>
</dbReference>